<evidence type="ECO:0000313" key="4">
    <source>
        <dbReference type="Proteomes" id="UP000566819"/>
    </source>
</evidence>
<feature type="chain" id="PRO_5034711946" evidence="2">
    <location>
        <begin position="19"/>
        <end position="143"/>
    </location>
</feature>
<feature type="signal peptide" evidence="2">
    <location>
        <begin position="1"/>
        <end position="18"/>
    </location>
</feature>
<evidence type="ECO:0000313" key="3">
    <source>
        <dbReference type="EMBL" id="KAF4635669.1"/>
    </source>
</evidence>
<protein>
    <submittedName>
        <fullName evidence="3">Uncharacterized protein</fullName>
    </submittedName>
</protein>
<evidence type="ECO:0000256" key="1">
    <source>
        <dbReference type="SAM" id="MobiDB-lite"/>
    </source>
</evidence>
<name>A0A8H4W9D1_9HELO</name>
<accession>A0A8H4W9D1</accession>
<proteinExistence type="predicted"/>
<reference evidence="3 4" key="1">
    <citation type="submission" date="2020-03" db="EMBL/GenBank/DDBJ databases">
        <title>Draft Genome Sequence of Cudoniella acicularis.</title>
        <authorList>
            <person name="Buettner E."/>
            <person name="Kellner H."/>
        </authorList>
    </citation>
    <scope>NUCLEOTIDE SEQUENCE [LARGE SCALE GENOMIC DNA]</scope>
    <source>
        <strain evidence="3 4">DSM 108380</strain>
    </source>
</reference>
<organism evidence="3 4">
    <name type="scientific">Cudoniella acicularis</name>
    <dbReference type="NCBI Taxonomy" id="354080"/>
    <lineage>
        <taxon>Eukaryota</taxon>
        <taxon>Fungi</taxon>
        <taxon>Dikarya</taxon>
        <taxon>Ascomycota</taxon>
        <taxon>Pezizomycotina</taxon>
        <taxon>Leotiomycetes</taxon>
        <taxon>Helotiales</taxon>
        <taxon>Tricladiaceae</taxon>
        <taxon>Cudoniella</taxon>
    </lineage>
</organism>
<dbReference type="EMBL" id="JAAMPI010000106">
    <property type="protein sequence ID" value="KAF4635669.1"/>
    <property type="molecule type" value="Genomic_DNA"/>
</dbReference>
<keyword evidence="2" id="KW-0732">Signal</keyword>
<gene>
    <name evidence="3" type="ORF">G7Y89_g2431</name>
</gene>
<dbReference type="AlphaFoldDB" id="A0A8H4W9D1"/>
<feature type="region of interest" description="Disordered" evidence="1">
    <location>
        <begin position="42"/>
        <end position="61"/>
    </location>
</feature>
<feature type="compositionally biased region" description="Low complexity" evidence="1">
    <location>
        <begin position="42"/>
        <end position="54"/>
    </location>
</feature>
<sequence length="143" mass="14803">MFLQATNILFILITLTTAFPRILPRIIPTMPRWKAVAHPCPTSTSASAPLTPTSHVDRKTSHTTLTKTIVVTATAPNSDPTETISTAPALISLTDLLPTAGATTQSAADGEVTSCATPESTAKAFPENGGGIGLPIKRVVGNA</sequence>
<dbReference type="Proteomes" id="UP000566819">
    <property type="component" value="Unassembled WGS sequence"/>
</dbReference>
<keyword evidence="4" id="KW-1185">Reference proteome</keyword>
<comment type="caution">
    <text evidence="3">The sequence shown here is derived from an EMBL/GenBank/DDBJ whole genome shotgun (WGS) entry which is preliminary data.</text>
</comment>
<evidence type="ECO:0000256" key="2">
    <source>
        <dbReference type="SAM" id="SignalP"/>
    </source>
</evidence>